<dbReference type="AlphaFoldDB" id="A0A6A6R2J9"/>
<reference evidence="2" key="1">
    <citation type="journal article" date="2020" name="Stud. Mycol.">
        <title>101 Dothideomycetes genomes: a test case for predicting lifestyles and emergence of pathogens.</title>
        <authorList>
            <person name="Haridas S."/>
            <person name="Albert R."/>
            <person name="Binder M."/>
            <person name="Bloem J."/>
            <person name="Labutti K."/>
            <person name="Salamov A."/>
            <person name="Andreopoulos B."/>
            <person name="Baker S."/>
            <person name="Barry K."/>
            <person name="Bills G."/>
            <person name="Bluhm B."/>
            <person name="Cannon C."/>
            <person name="Castanera R."/>
            <person name="Culley D."/>
            <person name="Daum C."/>
            <person name="Ezra D."/>
            <person name="Gonzalez J."/>
            <person name="Henrissat B."/>
            <person name="Kuo A."/>
            <person name="Liang C."/>
            <person name="Lipzen A."/>
            <person name="Lutzoni F."/>
            <person name="Magnuson J."/>
            <person name="Mondo S."/>
            <person name="Nolan M."/>
            <person name="Ohm R."/>
            <person name="Pangilinan J."/>
            <person name="Park H.-J."/>
            <person name="Ramirez L."/>
            <person name="Alfaro M."/>
            <person name="Sun H."/>
            <person name="Tritt A."/>
            <person name="Yoshinaga Y."/>
            <person name="Zwiers L.-H."/>
            <person name="Turgeon B."/>
            <person name="Goodwin S."/>
            <person name="Spatafora J."/>
            <person name="Crous P."/>
            <person name="Grigoriev I."/>
        </authorList>
    </citation>
    <scope>NUCLEOTIDE SEQUENCE</scope>
    <source>
        <strain evidence="2">CBS 269.34</strain>
    </source>
</reference>
<feature type="compositionally biased region" description="Polar residues" evidence="1">
    <location>
        <begin position="38"/>
        <end position="55"/>
    </location>
</feature>
<gene>
    <name evidence="2" type="ORF">BU16DRAFT_320051</name>
</gene>
<organism evidence="2 3">
    <name type="scientific">Lophium mytilinum</name>
    <dbReference type="NCBI Taxonomy" id="390894"/>
    <lineage>
        <taxon>Eukaryota</taxon>
        <taxon>Fungi</taxon>
        <taxon>Dikarya</taxon>
        <taxon>Ascomycota</taxon>
        <taxon>Pezizomycotina</taxon>
        <taxon>Dothideomycetes</taxon>
        <taxon>Pleosporomycetidae</taxon>
        <taxon>Mytilinidiales</taxon>
        <taxon>Mytilinidiaceae</taxon>
        <taxon>Lophium</taxon>
    </lineage>
</organism>
<keyword evidence="3" id="KW-1185">Reference proteome</keyword>
<name>A0A6A6R2J9_9PEZI</name>
<sequence length="142" mass="15855">MSRSMEREDDSTLANTSLGYLPGVEVIPDRPPFAQAEDYTTPTPQCTTAALSTQAAPPAGQFPDTPSSAQSGWHHDDPPQRFRPHSQRPSAHFGGTIGRKRAINSRCRTAMQRRQGGCWLRTRNSRGRSWITLYHGPEYQEC</sequence>
<dbReference type="Proteomes" id="UP000799750">
    <property type="component" value="Unassembled WGS sequence"/>
</dbReference>
<evidence type="ECO:0000256" key="1">
    <source>
        <dbReference type="SAM" id="MobiDB-lite"/>
    </source>
</evidence>
<proteinExistence type="predicted"/>
<protein>
    <submittedName>
        <fullName evidence="2">Uncharacterized protein</fullName>
    </submittedName>
</protein>
<dbReference type="EMBL" id="MU004186">
    <property type="protein sequence ID" value="KAF2497627.1"/>
    <property type="molecule type" value="Genomic_DNA"/>
</dbReference>
<feature type="region of interest" description="Disordered" evidence="1">
    <location>
        <begin position="1"/>
        <end position="102"/>
    </location>
</feature>
<evidence type="ECO:0000313" key="3">
    <source>
        <dbReference type="Proteomes" id="UP000799750"/>
    </source>
</evidence>
<accession>A0A6A6R2J9</accession>
<evidence type="ECO:0000313" key="2">
    <source>
        <dbReference type="EMBL" id="KAF2497627.1"/>
    </source>
</evidence>